<feature type="chain" id="PRO_5035964729" description="Laccase" evidence="20">
    <location>
        <begin position="22"/>
        <end position="1726"/>
    </location>
</feature>
<dbReference type="InterPro" id="IPR001117">
    <property type="entry name" value="Cu-oxidase_2nd"/>
</dbReference>
<dbReference type="InterPro" id="IPR011707">
    <property type="entry name" value="Cu-oxidase-like_N"/>
</dbReference>
<keyword evidence="5 20" id="KW-0052">Apoplast</keyword>
<dbReference type="CDD" id="cd13875">
    <property type="entry name" value="CuRO_2_LCC_plant"/>
    <property type="match status" value="1"/>
</dbReference>
<feature type="region of interest" description="Disordered" evidence="21">
    <location>
        <begin position="1314"/>
        <end position="1333"/>
    </location>
</feature>
<evidence type="ECO:0000256" key="21">
    <source>
        <dbReference type="SAM" id="MobiDB-lite"/>
    </source>
</evidence>
<evidence type="ECO:0000256" key="8">
    <source>
        <dbReference type="ARBA" id="ARBA00022692"/>
    </source>
</evidence>
<dbReference type="InterPro" id="IPR034285">
    <property type="entry name" value="CuRO_2_LCC"/>
</dbReference>
<dbReference type="InterPro" id="IPR002355">
    <property type="entry name" value="Cu_oxidase_Cu_BS"/>
</dbReference>
<comment type="subcellular location">
    <subcellularLocation>
        <location evidence="19">Endomembrane system</location>
        <topology evidence="19">Single-pass type I membrane protein</topology>
    </subcellularLocation>
    <subcellularLocation>
        <location evidence="2 20">Secreted</location>
        <location evidence="2 20">Extracellular space</location>
        <location evidence="2 20">Apoplast</location>
    </subcellularLocation>
</comment>
<evidence type="ECO:0000256" key="22">
    <source>
        <dbReference type="SAM" id="Phobius"/>
    </source>
</evidence>
<evidence type="ECO:0000256" key="11">
    <source>
        <dbReference type="ARBA" id="ARBA00022737"/>
    </source>
</evidence>
<keyword evidence="16" id="KW-0675">Receptor</keyword>
<dbReference type="EMBL" id="LR999456">
    <property type="protein sequence ID" value="CAE6089385.1"/>
    <property type="molecule type" value="Genomic_DNA"/>
</dbReference>
<comment type="catalytic activity">
    <reaction evidence="1 20">
        <text>4 hydroquinone + O2 = 4 benzosemiquinone + 2 H2O</text>
        <dbReference type="Rhea" id="RHEA:11276"/>
        <dbReference type="ChEBI" id="CHEBI:15377"/>
        <dbReference type="ChEBI" id="CHEBI:15379"/>
        <dbReference type="ChEBI" id="CHEBI:17594"/>
        <dbReference type="ChEBI" id="CHEBI:17977"/>
        <dbReference type="EC" id="1.10.3.2"/>
    </reaction>
</comment>
<protein>
    <recommendedName>
        <fullName evidence="4 20">Laccase</fullName>
        <ecNumber evidence="4 20">1.10.3.2</ecNumber>
    </recommendedName>
    <alternativeName>
        <fullName evidence="20">Benzenediol:oxygen oxidoreductase</fullName>
    </alternativeName>
    <alternativeName>
        <fullName evidence="20">Diphenol oxidase</fullName>
    </alternativeName>
    <alternativeName>
        <fullName evidence="20">Urishiol oxidase</fullName>
    </alternativeName>
</protein>
<evidence type="ECO:0000256" key="14">
    <source>
        <dbReference type="ARBA" id="ARBA00023008"/>
    </source>
</evidence>
<dbReference type="SUPFAM" id="SSF49503">
    <property type="entry name" value="Cupredoxins"/>
    <property type="match status" value="3"/>
</dbReference>
<dbReference type="GO" id="GO:0012505">
    <property type="term" value="C:endomembrane system"/>
    <property type="evidence" value="ECO:0007669"/>
    <property type="project" value="UniProtKB-SubCell"/>
</dbReference>
<dbReference type="FunFam" id="2.60.40.420:FF:000062">
    <property type="entry name" value="Laccase"/>
    <property type="match status" value="1"/>
</dbReference>
<dbReference type="FunFam" id="2.60.40.420:FF:000049">
    <property type="entry name" value="Laccase"/>
    <property type="match status" value="1"/>
</dbReference>
<dbReference type="GO" id="GO:0005524">
    <property type="term" value="F:ATP binding"/>
    <property type="evidence" value="ECO:0007669"/>
    <property type="project" value="InterPro"/>
</dbReference>
<dbReference type="GO" id="GO:0004672">
    <property type="term" value="F:protein kinase activity"/>
    <property type="evidence" value="ECO:0007669"/>
    <property type="project" value="InterPro"/>
</dbReference>
<dbReference type="SUPFAM" id="SSF52058">
    <property type="entry name" value="L domain-like"/>
    <property type="match status" value="1"/>
</dbReference>
<evidence type="ECO:0000313" key="25">
    <source>
        <dbReference type="Proteomes" id="UP000682877"/>
    </source>
</evidence>
<dbReference type="InterPro" id="IPR008972">
    <property type="entry name" value="Cupredoxin"/>
</dbReference>
<feature type="domain" description="Protein kinase" evidence="23">
    <location>
        <begin position="1465"/>
        <end position="1726"/>
    </location>
</feature>
<dbReference type="PROSITE" id="PS50011">
    <property type="entry name" value="PROTEIN_KINASE_DOM"/>
    <property type="match status" value="2"/>
</dbReference>
<dbReference type="SUPFAM" id="SSF56112">
    <property type="entry name" value="Protein kinase-like (PK-like)"/>
    <property type="match status" value="2"/>
</dbReference>
<keyword evidence="12 22" id="KW-1133">Transmembrane helix</keyword>
<dbReference type="EC" id="1.10.3.2" evidence="4 20"/>
<evidence type="ECO:0000256" key="6">
    <source>
        <dbReference type="ARBA" id="ARBA00022525"/>
    </source>
</evidence>
<keyword evidence="25" id="KW-1185">Reference proteome</keyword>
<keyword evidence="7" id="KW-0433">Leucine-rich repeat</keyword>
<dbReference type="InterPro" id="IPR000719">
    <property type="entry name" value="Prot_kinase_dom"/>
</dbReference>
<evidence type="ECO:0000256" key="10">
    <source>
        <dbReference type="ARBA" id="ARBA00022729"/>
    </source>
</evidence>
<accession>A0A8S2ARR6</accession>
<dbReference type="GO" id="GO:0052716">
    <property type="term" value="F:hydroquinone:oxygen oxidoreductase activity"/>
    <property type="evidence" value="ECO:0007669"/>
    <property type="project" value="UniProtKB-EC"/>
</dbReference>
<comment type="function">
    <text evidence="20">Lignin degradation and detoxification of lignin-derived products.</text>
</comment>
<comment type="similarity">
    <text evidence="3 20">Belongs to the multicopper oxidase family.</text>
</comment>
<keyword evidence="8 22" id="KW-0812">Transmembrane</keyword>
<feature type="region of interest" description="Disordered" evidence="21">
    <location>
        <begin position="1344"/>
        <end position="1392"/>
    </location>
</feature>
<evidence type="ECO:0000256" key="15">
    <source>
        <dbReference type="ARBA" id="ARBA00023136"/>
    </source>
</evidence>
<keyword evidence="13 20" id="KW-0560">Oxidoreductase</keyword>
<comment type="cofactor">
    <cofactor evidence="20">
        <name>Cu cation</name>
        <dbReference type="ChEBI" id="CHEBI:23378"/>
    </cofactor>
    <text evidence="20">Binds 4 Cu cations per monomer.</text>
</comment>
<dbReference type="GO" id="GO:0048046">
    <property type="term" value="C:apoplast"/>
    <property type="evidence" value="ECO:0007669"/>
    <property type="project" value="UniProtKB-SubCell"/>
</dbReference>
<dbReference type="Gene3D" id="3.30.200.20">
    <property type="entry name" value="Phosphorylase Kinase, domain 1"/>
    <property type="match status" value="1"/>
</dbReference>
<dbReference type="GO" id="GO:0046274">
    <property type="term" value="P:lignin catabolic process"/>
    <property type="evidence" value="ECO:0007669"/>
    <property type="project" value="UniProtKB-KW"/>
</dbReference>
<keyword evidence="18 20" id="KW-0439">Lignin degradation</keyword>
<dbReference type="GO" id="GO:0005507">
    <property type="term" value="F:copper ion binding"/>
    <property type="evidence" value="ECO:0007669"/>
    <property type="project" value="InterPro"/>
</dbReference>
<evidence type="ECO:0000256" key="17">
    <source>
        <dbReference type="ARBA" id="ARBA00023180"/>
    </source>
</evidence>
<keyword evidence="9 20" id="KW-0479">Metal-binding</keyword>
<evidence type="ECO:0000256" key="2">
    <source>
        <dbReference type="ARBA" id="ARBA00004271"/>
    </source>
</evidence>
<reference evidence="24" key="1">
    <citation type="submission" date="2021-01" db="EMBL/GenBank/DDBJ databases">
        <authorList>
            <person name="Bezrukov I."/>
        </authorList>
    </citation>
    <scope>NUCLEOTIDE SEQUENCE</scope>
</reference>
<feature type="compositionally biased region" description="Pro residues" evidence="21">
    <location>
        <begin position="1344"/>
        <end position="1383"/>
    </location>
</feature>
<dbReference type="Pfam" id="PF07714">
    <property type="entry name" value="PK_Tyr_Ser-Thr"/>
    <property type="match status" value="2"/>
</dbReference>
<dbReference type="InterPro" id="IPR032675">
    <property type="entry name" value="LRR_dom_sf"/>
</dbReference>
<evidence type="ECO:0000256" key="9">
    <source>
        <dbReference type="ARBA" id="ARBA00022723"/>
    </source>
</evidence>
<dbReference type="Gene3D" id="2.60.40.420">
    <property type="entry name" value="Cupredoxins - blue copper proteins"/>
    <property type="match status" value="3"/>
</dbReference>
<keyword evidence="14 20" id="KW-0186">Copper</keyword>
<keyword evidence="15 22" id="KW-0472">Membrane</keyword>
<evidence type="ECO:0000256" key="5">
    <source>
        <dbReference type="ARBA" id="ARBA00022523"/>
    </source>
</evidence>
<keyword evidence="17" id="KW-0325">Glycoprotein</keyword>
<evidence type="ECO:0000259" key="23">
    <source>
        <dbReference type="PROSITE" id="PS50011"/>
    </source>
</evidence>
<evidence type="ECO:0000256" key="18">
    <source>
        <dbReference type="ARBA" id="ARBA00023185"/>
    </source>
</evidence>
<dbReference type="NCBIfam" id="TIGR03389">
    <property type="entry name" value="laccase"/>
    <property type="match status" value="1"/>
</dbReference>
<dbReference type="InterPro" id="IPR033138">
    <property type="entry name" value="Cu_oxidase_CS"/>
</dbReference>
<dbReference type="FunFam" id="3.80.10.10:FF:000129">
    <property type="entry name" value="Leucine-rich repeat receptor-like kinase"/>
    <property type="match status" value="1"/>
</dbReference>
<evidence type="ECO:0000256" key="12">
    <source>
        <dbReference type="ARBA" id="ARBA00022989"/>
    </source>
</evidence>
<evidence type="ECO:0000256" key="1">
    <source>
        <dbReference type="ARBA" id="ARBA00000349"/>
    </source>
</evidence>
<evidence type="ECO:0000313" key="24">
    <source>
        <dbReference type="EMBL" id="CAE6089385.1"/>
    </source>
</evidence>
<evidence type="ECO:0000256" key="16">
    <source>
        <dbReference type="ARBA" id="ARBA00023170"/>
    </source>
</evidence>
<dbReference type="InterPro" id="IPR011009">
    <property type="entry name" value="Kinase-like_dom_sf"/>
</dbReference>
<keyword evidence="11 20" id="KW-0677">Repeat</keyword>
<dbReference type="FunFam" id="3.30.200.20:FF:000489">
    <property type="entry name" value="Inactive receptor-like serine/threonine-protein kinase"/>
    <property type="match status" value="1"/>
</dbReference>
<dbReference type="PANTHER" id="PTHR46084">
    <property type="entry name" value="PROTEIN MALE DISCOVERER 2"/>
    <property type="match status" value="1"/>
</dbReference>
<dbReference type="InterPro" id="IPR034289">
    <property type="entry name" value="CuRO_3_LCC"/>
</dbReference>
<dbReference type="Gene3D" id="1.10.510.10">
    <property type="entry name" value="Transferase(Phosphotransferase) domain 1"/>
    <property type="match status" value="3"/>
</dbReference>
<evidence type="ECO:0000256" key="4">
    <source>
        <dbReference type="ARBA" id="ARBA00012297"/>
    </source>
</evidence>
<dbReference type="Gene3D" id="3.80.10.10">
    <property type="entry name" value="Ribonuclease Inhibitor"/>
    <property type="match status" value="1"/>
</dbReference>
<evidence type="ECO:0000256" key="7">
    <source>
        <dbReference type="ARBA" id="ARBA00022614"/>
    </source>
</evidence>
<gene>
    <name evidence="24" type="ORF">AARE701A_LOCUS14685</name>
</gene>
<evidence type="ECO:0000256" key="19">
    <source>
        <dbReference type="ARBA" id="ARBA00046288"/>
    </source>
</evidence>
<dbReference type="InterPro" id="IPR013210">
    <property type="entry name" value="LRR_N_plant-typ"/>
</dbReference>
<dbReference type="Proteomes" id="UP000682877">
    <property type="component" value="Chromosome 6"/>
</dbReference>
<keyword evidence="10 20" id="KW-0732">Signal</keyword>
<feature type="signal peptide" evidence="20">
    <location>
        <begin position="1"/>
        <end position="21"/>
    </location>
</feature>
<dbReference type="InterPro" id="IPR017761">
    <property type="entry name" value="Laccase"/>
</dbReference>
<sequence length="1726" mass="190826">MEQLRSFFVFLAVLLASLVNAEVHFHEFVIQETPVKRLCRVHNSITVNGQFPGPTLEVRNGDSLVITAINKARYNITLHWHGIRQMRNPWADGPEYITQCPIQPGGSYTYKFTIEDQEGTLWWHAHSRWLRATVYGALIIRPPLSSPHYPFPVIPKREITLLLGEWWDRNPMDVLNLAQFTGAAPNISDAFTINGQPGDLYRCSSQETLRFLVGSGEIVLLRVINSALNQELFFGVANHKLTVVAADASYTKPFSTNVIMLGPGQTTDVLLTADQPPAHYYMAAHAYNSANAAFDNTTTTAILKYKDASCVTLQGKSQAQAIPAQLPGFNDTATAAAFTAQMKSPSKVKVPLEIDENLFFTVGLGLFNCTTPNTQRCQGPNGTRFTASINNVSFVFPKQNSIMQAYYQGTPAGVFTTDFPPTPPVTFDYTGNVSRGLWQPTRGTKAYKLKFNSNVQIILQDTSIVTTENHPMHLHGYEFYVVGTGVGNFNPNTDTASFNLIDPPRRNTIGTPPGGWVAIRFVANNPGAWLMHCHIDSHIFWGLAMVFLVENGEGHLQSVQSPPLDLPQSSPKVFLNFAQKRKKTMHQPGIEPGSVPWQGTILPLDHWCLRDPNFVTFAAMASALECWTTRNAAGGCADDDFVDQVLMCSDDRSESLTAAPPSDQTSSAMQKRFQRLGRNVSDAIASLKNSLNLDSGRENQNAATGGGRKLVWATVVRNLAKMYPGSQLPDKLVSNLRKHYDSLPLSYSQTGFDMKDVFVHIKLIEQTSGDDNPVFVIQEVCDEEADDQGSLFKLTFACTTSLPWSTISGSLDCASICCKKVQIFEKKGLTLGVVLLLVESGQEKLFKIKVENALKSAVRKPKSTSVKLPFGLCGCQEQNAGVGEFGDVDVESIDQCYRHELDNQNTRIQLQMPPPSSSFSVSVDEWQTIQSGEDDIGKWLLNSDDIEFGGQLGPNSFKGVYRGIKVAIEKLKGCEKGNSYEFEIRKDFLELMTCGHKSILQFYGVCIDENHGLCVVTKLMQGGSLRELVLKKKKLQTKVIFQIAVDIAEGMKFINDHGVAYRDLNTQRILLDKQGNACLGDLGIVNACKSVNEAMEYETDGYRWLAPEIIAGDPEKTRESWMSNAYSFGMVLWEMVTGEEAYGSCSPVQAAVGIAACGLRPDIPKECPQVLRYLMTKCWNTCPSTRLNFSQIHCILLRAISRTDALALMKFKERIERDPFGALMNWGELSHCSWSGVVCSNDGRVVILNLRDLSLQGTLAPELGNLTHLKSLILRNNSFSGKVPEEVTELQELEILDLCDNNFGQPFPFSSNGRRLLQVTSPGKAPPPTQDLIVKPFLSPFPPSIGGQSPPPSSPVIPPNPPQPPPVPPPPAQPPPAQSPPPQLSDVPNAANKKRSQKTKTYIIVGVLVGVFAVIAVLVAFFFLWNQKVKMIKPWGATGSSGELQNVVTTGVPKLKLAELETACEDFSNIIGSTSSDATIYKGTLSTGSEIAVLAVASGSLQDWSVDHETQFQEKIQRLSQVNHKNFLNVIGYCHEDEPFNRMLVFEYAPNGSLFEHLHDQDAEHLDWPMRLRITMGIAYCMEHMHNLNPKPISHTNLNSSSVYLATDYAAKVSDFTFLSSTPLDPMTNVSSFGTLLQEIITGKIPDPDSLFHDETKPVADPSLKSFQEDVMERLWEVVKECLNQKLEMKEVVVKLREITGITPEAALPSRSPAWWAELEIISTEM</sequence>
<organism evidence="24 25">
    <name type="scientific">Arabidopsis arenosa</name>
    <name type="common">Sand rock-cress</name>
    <name type="synonym">Cardaminopsis arenosa</name>
    <dbReference type="NCBI Taxonomy" id="38785"/>
    <lineage>
        <taxon>Eukaryota</taxon>
        <taxon>Viridiplantae</taxon>
        <taxon>Streptophyta</taxon>
        <taxon>Embryophyta</taxon>
        <taxon>Tracheophyta</taxon>
        <taxon>Spermatophyta</taxon>
        <taxon>Magnoliopsida</taxon>
        <taxon>eudicotyledons</taxon>
        <taxon>Gunneridae</taxon>
        <taxon>Pentapetalae</taxon>
        <taxon>rosids</taxon>
        <taxon>malvids</taxon>
        <taxon>Brassicales</taxon>
        <taxon>Brassicaceae</taxon>
        <taxon>Camelineae</taxon>
        <taxon>Arabidopsis</taxon>
    </lineage>
</organism>
<proteinExistence type="inferred from homology"/>
<name>A0A8S2ARR6_ARAAE</name>
<dbReference type="Pfam" id="PF08263">
    <property type="entry name" value="LRRNT_2"/>
    <property type="match status" value="1"/>
</dbReference>
<dbReference type="PANTHER" id="PTHR46084:SF39">
    <property type="entry name" value="LEUCINE-RICH REPEAT PROTEIN KINASE FAMILY PROTEIN"/>
    <property type="match status" value="1"/>
</dbReference>
<dbReference type="Pfam" id="PF07732">
    <property type="entry name" value="Cu-oxidase_3"/>
    <property type="match status" value="1"/>
</dbReference>
<dbReference type="CDD" id="cd13849">
    <property type="entry name" value="CuRO_1_LCC_plant"/>
    <property type="match status" value="1"/>
</dbReference>
<dbReference type="InterPro" id="IPR011706">
    <property type="entry name" value="Cu-oxidase_C"/>
</dbReference>
<dbReference type="Pfam" id="PF00394">
    <property type="entry name" value="Cu-oxidase"/>
    <property type="match status" value="1"/>
</dbReference>
<keyword evidence="6 20" id="KW-0964">Secreted</keyword>
<dbReference type="CDD" id="cd13897">
    <property type="entry name" value="CuRO_3_LCC_plant"/>
    <property type="match status" value="1"/>
</dbReference>
<dbReference type="Pfam" id="PF07731">
    <property type="entry name" value="Cu-oxidase_2"/>
    <property type="match status" value="1"/>
</dbReference>
<dbReference type="PROSITE" id="PS00080">
    <property type="entry name" value="MULTICOPPER_OXIDASE2"/>
    <property type="match status" value="1"/>
</dbReference>
<dbReference type="PROSITE" id="PS00079">
    <property type="entry name" value="MULTICOPPER_OXIDASE1"/>
    <property type="match status" value="1"/>
</dbReference>
<dbReference type="InterPro" id="IPR034288">
    <property type="entry name" value="CuRO_1_LCC"/>
</dbReference>
<feature type="domain" description="Protein kinase" evidence="23">
    <location>
        <begin position="946"/>
        <end position="1196"/>
    </location>
</feature>
<evidence type="ECO:0000256" key="3">
    <source>
        <dbReference type="ARBA" id="ARBA00010609"/>
    </source>
</evidence>
<dbReference type="InterPro" id="IPR055801">
    <property type="entry name" value="DUF7377"/>
</dbReference>
<feature type="transmembrane region" description="Helical" evidence="22">
    <location>
        <begin position="1402"/>
        <end position="1425"/>
    </location>
</feature>
<dbReference type="InterPro" id="IPR001245">
    <property type="entry name" value="Ser-Thr/Tyr_kinase_cat_dom"/>
</dbReference>
<dbReference type="Pfam" id="PF24093">
    <property type="entry name" value="DUF7377"/>
    <property type="match status" value="1"/>
</dbReference>
<evidence type="ECO:0000256" key="20">
    <source>
        <dbReference type="RuleBase" id="RU361119"/>
    </source>
</evidence>
<evidence type="ECO:0000256" key="13">
    <source>
        <dbReference type="ARBA" id="ARBA00023002"/>
    </source>
</evidence>